<feature type="domain" description="Methyl-accepting transducer" evidence="5">
    <location>
        <begin position="362"/>
        <end position="577"/>
    </location>
</feature>
<dbReference type="Gene3D" id="3.30.450.20">
    <property type="entry name" value="PAS domain"/>
    <property type="match status" value="1"/>
</dbReference>
<dbReference type="Pfam" id="PF00015">
    <property type="entry name" value="MCPsignal"/>
    <property type="match status" value="1"/>
</dbReference>
<protein>
    <submittedName>
        <fullName evidence="7">GAF domain-containing protein</fullName>
    </submittedName>
</protein>
<dbReference type="GO" id="GO:0016020">
    <property type="term" value="C:membrane"/>
    <property type="evidence" value="ECO:0007669"/>
    <property type="project" value="InterPro"/>
</dbReference>
<dbReference type="PROSITE" id="PS50111">
    <property type="entry name" value="CHEMOTAXIS_TRANSDUC_2"/>
    <property type="match status" value="1"/>
</dbReference>
<dbReference type="SMART" id="SM00283">
    <property type="entry name" value="MA"/>
    <property type="match status" value="1"/>
</dbReference>
<keyword evidence="8" id="KW-1185">Reference proteome</keyword>
<keyword evidence="4" id="KW-0175">Coiled coil</keyword>
<dbReference type="InterPro" id="IPR004090">
    <property type="entry name" value="Chemotax_Me-accpt_rcpt"/>
</dbReference>
<evidence type="ECO:0000256" key="3">
    <source>
        <dbReference type="PROSITE-ProRule" id="PRU00284"/>
    </source>
</evidence>
<evidence type="ECO:0000259" key="5">
    <source>
        <dbReference type="PROSITE" id="PS50111"/>
    </source>
</evidence>
<evidence type="ECO:0000313" key="8">
    <source>
        <dbReference type="Proteomes" id="UP000593765"/>
    </source>
</evidence>
<dbReference type="Pfam" id="PF13185">
    <property type="entry name" value="GAF_2"/>
    <property type="match status" value="1"/>
</dbReference>
<dbReference type="GO" id="GO:0004888">
    <property type="term" value="F:transmembrane signaling receptor activity"/>
    <property type="evidence" value="ECO:0007669"/>
    <property type="project" value="InterPro"/>
</dbReference>
<dbReference type="Gene3D" id="1.10.287.950">
    <property type="entry name" value="Methyl-accepting chemotaxis protein"/>
    <property type="match status" value="1"/>
</dbReference>
<evidence type="ECO:0000256" key="4">
    <source>
        <dbReference type="SAM" id="Coils"/>
    </source>
</evidence>
<proteinExistence type="inferred from homology"/>
<dbReference type="PROSITE" id="PS50885">
    <property type="entry name" value="HAMP"/>
    <property type="match status" value="1"/>
</dbReference>
<comment type="similarity">
    <text evidence="2">Belongs to the methyl-accepting chemotaxis (MCP) protein family.</text>
</comment>
<gene>
    <name evidence="7" type="ORF">IPV69_17880</name>
</gene>
<evidence type="ECO:0000259" key="6">
    <source>
        <dbReference type="PROSITE" id="PS50885"/>
    </source>
</evidence>
<name>A0A7M2X4V8_9BACT</name>
<dbReference type="GO" id="GO:0007165">
    <property type="term" value="P:signal transduction"/>
    <property type="evidence" value="ECO:0007669"/>
    <property type="project" value="UniProtKB-KW"/>
</dbReference>
<dbReference type="Proteomes" id="UP000593765">
    <property type="component" value="Chromosome"/>
</dbReference>
<dbReference type="InterPro" id="IPR029016">
    <property type="entry name" value="GAF-like_dom_sf"/>
</dbReference>
<dbReference type="PRINTS" id="PR00260">
    <property type="entry name" value="CHEMTRNSDUCR"/>
</dbReference>
<evidence type="ECO:0000256" key="2">
    <source>
        <dbReference type="ARBA" id="ARBA00029447"/>
    </source>
</evidence>
<dbReference type="SMART" id="SM00065">
    <property type="entry name" value="GAF"/>
    <property type="match status" value="1"/>
</dbReference>
<dbReference type="PANTHER" id="PTHR32089">
    <property type="entry name" value="METHYL-ACCEPTING CHEMOTAXIS PROTEIN MCPB"/>
    <property type="match status" value="1"/>
</dbReference>
<dbReference type="EMBL" id="CP063458">
    <property type="protein sequence ID" value="QOV92462.1"/>
    <property type="molecule type" value="Genomic_DNA"/>
</dbReference>
<dbReference type="KEGG" id="hbs:IPV69_17880"/>
<feature type="domain" description="HAMP" evidence="6">
    <location>
        <begin position="291"/>
        <end position="343"/>
    </location>
</feature>
<organism evidence="7 8">
    <name type="scientific">Humisphaera borealis</name>
    <dbReference type="NCBI Taxonomy" id="2807512"/>
    <lineage>
        <taxon>Bacteria</taxon>
        <taxon>Pseudomonadati</taxon>
        <taxon>Planctomycetota</taxon>
        <taxon>Phycisphaerae</taxon>
        <taxon>Tepidisphaerales</taxon>
        <taxon>Tepidisphaeraceae</taxon>
        <taxon>Humisphaera</taxon>
    </lineage>
</organism>
<feature type="coiled-coil region" evidence="4">
    <location>
        <begin position="273"/>
        <end position="303"/>
    </location>
</feature>
<dbReference type="PANTHER" id="PTHR32089:SF112">
    <property type="entry name" value="LYSOZYME-LIKE PROTEIN-RELATED"/>
    <property type="match status" value="1"/>
</dbReference>
<dbReference type="SMART" id="SM00304">
    <property type="entry name" value="HAMP"/>
    <property type="match status" value="1"/>
</dbReference>
<evidence type="ECO:0000256" key="1">
    <source>
        <dbReference type="ARBA" id="ARBA00023224"/>
    </source>
</evidence>
<dbReference type="AlphaFoldDB" id="A0A7M2X4V8"/>
<accession>A0A7M2X4V8</accession>
<evidence type="ECO:0000313" key="7">
    <source>
        <dbReference type="EMBL" id="QOV92462.1"/>
    </source>
</evidence>
<dbReference type="CDD" id="cd06225">
    <property type="entry name" value="HAMP"/>
    <property type="match status" value="1"/>
</dbReference>
<dbReference type="Gene3D" id="3.30.450.40">
    <property type="match status" value="1"/>
</dbReference>
<dbReference type="SUPFAM" id="SSF55781">
    <property type="entry name" value="GAF domain-like"/>
    <property type="match status" value="1"/>
</dbReference>
<keyword evidence="1 3" id="KW-0807">Transducer</keyword>
<dbReference type="InterPro" id="IPR003018">
    <property type="entry name" value="GAF"/>
</dbReference>
<dbReference type="GO" id="GO:0006935">
    <property type="term" value="P:chemotaxis"/>
    <property type="evidence" value="ECO:0007669"/>
    <property type="project" value="InterPro"/>
</dbReference>
<dbReference type="InterPro" id="IPR003660">
    <property type="entry name" value="HAMP_dom"/>
</dbReference>
<sequence length="606" mass="64567">MEAVGAAKNPDEAAAAALTSVRSAFGWAYGSYWKVDAADNTLKFALDAGDVNDEFRRVTQSARFREGEGLSGRAWRNRDLFFTPDIGDMKDCCRAPVAQRMGVKSGVCFPIVVGGNVVGTMDFFSLETLEPSQERLDVLRKIGRLVSDGIDRCAKATDAARILSMVENAPVNMMYADRELKIRFMNPASLKTLKSIEKLLPVKAEQVVGQSIDIFHKRPEHQRNILGDQKNLPHRANIQLGDQTLDLLVSPVLDQNRNYLGTMVTWEVITERLATERAVKEAAEREKKQAEELRAKVDNILGVVTAAAQGDLTKTVTVSGADAIGQLGDGLRQFFAELRTTIGAIGQNAITLSSSSEELSSVSTTLSANAEETSVQANVVSAASEQVSKNVSSVATGMEEMSASIKEIAKNATEAAKVATTAVKVADKTNGTVAKLGESSIEIGNVIKLITSIAQQTNLLALNATIEAARAGEAGKGFAVVANEVKELAKETAKATEDISQKIEAIRTDTNEAVEAIGQISTIINQINDFSNTIASAVEEQTATTNEISRTIAEASKGSTEIAQNITGVATAAKSTSSGSGDTQRAAGELSRMASDLQGLVSKFKC</sequence>
<reference evidence="7 8" key="1">
    <citation type="submission" date="2020-10" db="EMBL/GenBank/DDBJ databases">
        <title>Wide distribution of Phycisphaera-like planctomycetes from WD2101 soil group in peatlands and genome analysis of the first cultivated representative.</title>
        <authorList>
            <person name="Dedysh S.N."/>
            <person name="Beletsky A.V."/>
            <person name="Ivanova A."/>
            <person name="Kulichevskaya I.S."/>
            <person name="Suzina N.E."/>
            <person name="Philippov D.A."/>
            <person name="Rakitin A.L."/>
            <person name="Mardanov A.V."/>
            <person name="Ravin N.V."/>
        </authorList>
    </citation>
    <scope>NUCLEOTIDE SEQUENCE [LARGE SCALE GENOMIC DNA]</scope>
    <source>
        <strain evidence="7 8">M1803</strain>
    </source>
</reference>
<dbReference type="SUPFAM" id="SSF58104">
    <property type="entry name" value="Methyl-accepting chemotaxis protein (MCP) signaling domain"/>
    <property type="match status" value="1"/>
</dbReference>
<dbReference type="InterPro" id="IPR004089">
    <property type="entry name" value="MCPsignal_dom"/>
</dbReference>